<keyword evidence="3" id="KW-1185">Reference proteome</keyword>
<feature type="signal peptide" evidence="1">
    <location>
        <begin position="1"/>
        <end position="19"/>
    </location>
</feature>
<organism evidence="2 3">
    <name type="scientific">Acanthocheilonema viteae</name>
    <name type="common">Filarial nematode worm</name>
    <name type="synonym">Dipetalonema viteae</name>
    <dbReference type="NCBI Taxonomy" id="6277"/>
    <lineage>
        <taxon>Eukaryota</taxon>
        <taxon>Metazoa</taxon>
        <taxon>Ecdysozoa</taxon>
        <taxon>Nematoda</taxon>
        <taxon>Chromadorea</taxon>
        <taxon>Rhabditida</taxon>
        <taxon>Spirurina</taxon>
        <taxon>Spiruromorpha</taxon>
        <taxon>Filarioidea</taxon>
        <taxon>Onchocercidae</taxon>
        <taxon>Acanthocheilonema</taxon>
    </lineage>
</organism>
<accession>A0A498S8J0</accession>
<dbReference type="OrthoDB" id="5823757at2759"/>
<reference evidence="2 3" key="1">
    <citation type="submission" date="2018-08" db="EMBL/GenBank/DDBJ databases">
        <authorList>
            <person name="Laetsch R D."/>
            <person name="Stevens L."/>
            <person name="Kumar S."/>
            <person name="Blaxter L. M."/>
        </authorList>
    </citation>
    <scope>NUCLEOTIDE SEQUENCE [LARGE SCALE GENOMIC DNA]</scope>
</reference>
<evidence type="ECO:0000256" key="1">
    <source>
        <dbReference type="SAM" id="SignalP"/>
    </source>
</evidence>
<keyword evidence="1" id="KW-0732">Signal</keyword>
<protein>
    <recommendedName>
        <fullName evidence="4">Secreted protein</fullName>
    </recommendedName>
</protein>
<evidence type="ECO:0008006" key="4">
    <source>
        <dbReference type="Google" id="ProtNLM"/>
    </source>
</evidence>
<dbReference type="Proteomes" id="UP000276991">
    <property type="component" value="Unassembled WGS sequence"/>
</dbReference>
<sequence>MTKLIVYLAFCICCQRAANQQAQGAAMASISVAKVLTDCIVEKFWNNGQLIATMQVEQSTITNCGTMEDGRPSPISFQEKSPLQFMINTLNLIK</sequence>
<gene>
    <name evidence="2" type="ORF">NAV_LOCUS2680</name>
</gene>
<evidence type="ECO:0000313" key="3">
    <source>
        <dbReference type="Proteomes" id="UP000276991"/>
    </source>
</evidence>
<evidence type="ECO:0000313" key="2">
    <source>
        <dbReference type="EMBL" id="VBB27850.1"/>
    </source>
</evidence>
<name>A0A498S8J0_ACAVI</name>
<dbReference type="AlphaFoldDB" id="A0A498S8J0"/>
<feature type="chain" id="PRO_5019861978" description="Secreted protein" evidence="1">
    <location>
        <begin position="20"/>
        <end position="94"/>
    </location>
</feature>
<proteinExistence type="predicted"/>
<dbReference type="EMBL" id="UPTC01000297">
    <property type="protein sequence ID" value="VBB27850.1"/>
    <property type="molecule type" value="Genomic_DNA"/>
</dbReference>